<dbReference type="AlphaFoldDB" id="A0A9D4FZU7"/>
<evidence type="ECO:0000313" key="2">
    <source>
        <dbReference type="EMBL" id="KAH3807481.1"/>
    </source>
</evidence>
<organism evidence="2 3">
    <name type="scientific">Dreissena polymorpha</name>
    <name type="common">Zebra mussel</name>
    <name type="synonym">Mytilus polymorpha</name>
    <dbReference type="NCBI Taxonomy" id="45954"/>
    <lineage>
        <taxon>Eukaryota</taxon>
        <taxon>Metazoa</taxon>
        <taxon>Spiralia</taxon>
        <taxon>Lophotrochozoa</taxon>
        <taxon>Mollusca</taxon>
        <taxon>Bivalvia</taxon>
        <taxon>Autobranchia</taxon>
        <taxon>Heteroconchia</taxon>
        <taxon>Euheterodonta</taxon>
        <taxon>Imparidentia</taxon>
        <taxon>Neoheterodontei</taxon>
        <taxon>Myida</taxon>
        <taxon>Dreissenoidea</taxon>
        <taxon>Dreissenidae</taxon>
        <taxon>Dreissena</taxon>
    </lineage>
</organism>
<reference evidence="2" key="2">
    <citation type="submission" date="2020-11" db="EMBL/GenBank/DDBJ databases">
        <authorList>
            <person name="McCartney M.A."/>
            <person name="Auch B."/>
            <person name="Kono T."/>
            <person name="Mallez S."/>
            <person name="Becker A."/>
            <person name="Gohl D.M."/>
            <person name="Silverstein K.A.T."/>
            <person name="Koren S."/>
            <person name="Bechman K.B."/>
            <person name="Herman A."/>
            <person name="Abrahante J.E."/>
            <person name="Garbe J."/>
        </authorList>
    </citation>
    <scope>NUCLEOTIDE SEQUENCE</scope>
    <source>
        <strain evidence="2">Duluth1</strain>
        <tissue evidence="2">Whole animal</tissue>
    </source>
</reference>
<reference evidence="2" key="1">
    <citation type="journal article" date="2019" name="bioRxiv">
        <title>The Genome of the Zebra Mussel, Dreissena polymorpha: A Resource for Invasive Species Research.</title>
        <authorList>
            <person name="McCartney M.A."/>
            <person name="Auch B."/>
            <person name="Kono T."/>
            <person name="Mallez S."/>
            <person name="Zhang Y."/>
            <person name="Obille A."/>
            <person name="Becker A."/>
            <person name="Abrahante J.E."/>
            <person name="Garbe J."/>
            <person name="Badalamenti J.P."/>
            <person name="Herman A."/>
            <person name="Mangelson H."/>
            <person name="Liachko I."/>
            <person name="Sullivan S."/>
            <person name="Sone E.D."/>
            <person name="Koren S."/>
            <person name="Silverstein K.A.T."/>
            <person name="Beckman K.B."/>
            <person name="Gohl D.M."/>
        </authorList>
    </citation>
    <scope>NUCLEOTIDE SEQUENCE</scope>
    <source>
        <strain evidence="2">Duluth1</strain>
        <tissue evidence="2">Whole animal</tissue>
    </source>
</reference>
<gene>
    <name evidence="1" type="ORF">DPMN_135821</name>
    <name evidence="2" type="ORF">DPMN_135822</name>
</gene>
<name>A0A9D4FZU7_DREPO</name>
<accession>A0A9D4FZU7</accession>
<dbReference type="EMBL" id="JAIWYP010000006">
    <property type="protein sequence ID" value="KAH3807480.1"/>
    <property type="molecule type" value="Genomic_DNA"/>
</dbReference>
<proteinExistence type="predicted"/>
<keyword evidence="3" id="KW-1185">Reference proteome</keyword>
<evidence type="ECO:0000313" key="3">
    <source>
        <dbReference type="Proteomes" id="UP000828390"/>
    </source>
</evidence>
<dbReference type="Proteomes" id="UP000828390">
    <property type="component" value="Unassembled WGS sequence"/>
</dbReference>
<evidence type="ECO:0000313" key="1">
    <source>
        <dbReference type="EMBL" id="KAH3807480.1"/>
    </source>
</evidence>
<protein>
    <submittedName>
        <fullName evidence="2">Uncharacterized protein</fullName>
    </submittedName>
</protein>
<dbReference type="EMBL" id="JAIWYP010000006">
    <property type="protein sequence ID" value="KAH3807481.1"/>
    <property type="molecule type" value="Genomic_DNA"/>
</dbReference>
<sequence>MYRGDTLAVLDERVERNNGSTYIRARDNTYSSQNKVPERITDTSNWTISSGMWSDKYRWRKDEKCRPDYEGNEY</sequence>
<comment type="caution">
    <text evidence="2">The sequence shown here is derived from an EMBL/GenBank/DDBJ whole genome shotgun (WGS) entry which is preliminary data.</text>
</comment>